<evidence type="ECO:0000313" key="2">
    <source>
        <dbReference type="EMBL" id="KAK5990633.1"/>
    </source>
</evidence>
<organism evidence="2 3">
    <name type="scientific">Cladobotryum mycophilum</name>
    <dbReference type="NCBI Taxonomy" id="491253"/>
    <lineage>
        <taxon>Eukaryota</taxon>
        <taxon>Fungi</taxon>
        <taxon>Dikarya</taxon>
        <taxon>Ascomycota</taxon>
        <taxon>Pezizomycotina</taxon>
        <taxon>Sordariomycetes</taxon>
        <taxon>Hypocreomycetidae</taxon>
        <taxon>Hypocreales</taxon>
        <taxon>Hypocreaceae</taxon>
        <taxon>Cladobotryum</taxon>
    </lineage>
</organism>
<gene>
    <name evidence="2" type="ORF">PT974_08902</name>
</gene>
<evidence type="ECO:0000313" key="3">
    <source>
        <dbReference type="Proteomes" id="UP001338125"/>
    </source>
</evidence>
<name>A0ABR0SEP0_9HYPO</name>
<comment type="caution">
    <text evidence="2">The sequence shown here is derived from an EMBL/GenBank/DDBJ whole genome shotgun (WGS) entry which is preliminary data.</text>
</comment>
<protein>
    <submittedName>
        <fullName evidence="2">Uncharacterized protein</fullName>
    </submittedName>
</protein>
<reference evidence="2 3" key="1">
    <citation type="submission" date="2024-01" db="EMBL/GenBank/DDBJ databases">
        <title>Complete genome of Cladobotryum mycophilum ATHUM6906.</title>
        <authorList>
            <person name="Christinaki A.C."/>
            <person name="Myridakis A.I."/>
            <person name="Kouvelis V.N."/>
        </authorList>
    </citation>
    <scope>NUCLEOTIDE SEQUENCE [LARGE SCALE GENOMIC DNA]</scope>
    <source>
        <strain evidence="2 3">ATHUM6906</strain>
    </source>
</reference>
<feature type="compositionally biased region" description="Basic and acidic residues" evidence="1">
    <location>
        <begin position="19"/>
        <end position="31"/>
    </location>
</feature>
<keyword evidence="3" id="KW-1185">Reference proteome</keyword>
<dbReference type="Proteomes" id="UP001338125">
    <property type="component" value="Unassembled WGS sequence"/>
</dbReference>
<proteinExistence type="predicted"/>
<feature type="compositionally biased region" description="Polar residues" evidence="1">
    <location>
        <begin position="1"/>
        <end position="17"/>
    </location>
</feature>
<feature type="region of interest" description="Disordered" evidence="1">
    <location>
        <begin position="1"/>
        <end position="31"/>
    </location>
</feature>
<sequence>MAEVTSSPVAPNTGATTSKRKDEVEAAKARLSDQNFNMARYPDPLIPRKVADPQYWPKDVTPEMEESWLAMIREFKEEHDSAY</sequence>
<evidence type="ECO:0000256" key="1">
    <source>
        <dbReference type="SAM" id="MobiDB-lite"/>
    </source>
</evidence>
<dbReference type="EMBL" id="JAVFKD010000014">
    <property type="protein sequence ID" value="KAK5990633.1"/>
    <property type="molecule type" value="Genomic_DNA"/>
</dbReference>
<accession>A0ABR0SEP0</accession>